<organism evidence="3 4">
    <name type="scientific">Eublepharis macularius</name>
    <name type="common">Leopard gecko</name>
    <name type="synonym">Cyrtodactylus macularius</name>
    <dbReference type="NCBI Taxonomy" id="481883"/>
    <lineage>
        <taxon>Eukaryota</taxon>
        <taxon>Metazoa</taxon>
        <taxon>Chordata</taxon>
        <taxon>Craniata</taxon>
        <taxon>Vertebrata</taxon>
        <taxon>Euteleostomi</taxon>
        <taxon>Lepidosauria</taxon>
        <taxon>Squamata</taxon>
        <taxon>Bifurcata</taxon>
        <taxon>Gekkota</taxon>
        <taxon>Eublepharidae</taxon>
        <taxon>Eublepharinae</taxon>
        <taxon>Eublepharis</taxon>
    </lineage>
</organism>
<protein>
    <submittedName>
        <fullName evidence="4 5">Transmembrane protein 238-like</fullName>
    </submittedName>
</protein>
<keyword evidence="2" id="KW-0812">Transmembrane</keyword>
<dbReference type="AlphaFoldDB" id="A0AA97JC34"/>
<evidence type="ECO:0000313" key="5">
    <source>
        <dbReference type="RefSeq" id="XP_054834582.1"/>
    </source>
</evidence>
<dbReference type="GeneID" id="129329166"/>
<keyword evidence="2" id="KW-0472">Membrane</keyword>
<dbReference type="PANTHER" id="PTHR28613">
    <property type="entry name" value="SI:CH211-232M10.4-RELATED"/>
    <property type="match status" value="1"/>
</dbReference>
<dbReference type="Pfam" id="PF15125">
    <property type="entry name" value="TMEM238"/>
    <property type="match status" value="1"/>
</dbReference>
<accession>A0AA97JC34</accession>
<dbReference type="Proteomes" id="UP001190640">
    <property type="component" value="Chromosome 4"/>
</dbReference>
<reference evidence="4 5" key="1">
    <citation type="submission" date="2025-04" db="UniProtKB">
        <authorList>
            <consortium name="RefSeq"/>
        </authorList>
    </citation>
    <scope>IDENTIFICATION</scope>
    <source>
        <tissue evidence="4 5">Blood</tissue>
    </source>
</reference>
<dbReference type="PANTHER" id="PTHR28613:SF8">
    <property type="entry name" value="LCCL DOMAIN-CONTAINING PROTEIN"/>
    <property type="match status" value="1"/>
</dbReference>
<evidence type="ECO:0000256" key="2">
    <source>
        <dbReference type="SAM" id="Phobius"/>
    </source>
</evidence>
<evidence type="ECO:0000256" key="1">
    <source>
        <dbReference type="SAM" id="MobiDB-lite"/>
    </source>
</evidence>
<evidence type="ECO:0000313" key="3">
    <source>
        <dbReference type="Proteomes" id="UP001190640"/>
    </source>
</evidence>
<gene>
    <name evidence="4 5" type="primary">LOC129329166</name>
</gene>
<keyword evidence="2" id="KW-1133">Transmembrane helix</keyword>
<keyword evidence="3" id="KW-1185">Reference proteome</keyword>
<dbReference type="InterPro" id="IPR029365">
    <property type="entry name" value="TMEM238"/>
</dbReference>
<dbReference type="RefSeq" id="XP_054834581.1">
    <property type="nucleotide sequence ID" value="XM_054978606.1"/>
</dbReference>
<sequence length="167" mass="17453">MAPGWCGRCTLFLVAALVLDAAGLALVLAGAVGKPTLAGSSFEDFLVLSGALLLFLSLLCWLFWYSGNLRGVPPEELPLGARPRTPAPRGRGSLVRLAAKLSERLSQRRRLAPAPSLPPDPGLSARVVRSAAAAAAASSPRPSGPLELSHLRPAAHPEQGTPEERLV</sequence>
<evidence type="ECO:0000313" key="4">
    <source>
        <dbReference type="RefSeq" id="XP_054834581.1"/>
    </source>
</evidence>
<proteinExistence type="predicted"/>
<dbReference type="KEGG" id="emc:129329166"/>
<feature type="region of interest" description="Disordered" evidence="1">
    <location>
        <begin position="134"/>
        <end position="167"/>
    </location>
</feature>
<feature type="transmembrane region" description="Helical" evidence="2">
    <location>
        <begin position="45"/>
        <end position="64"/>
    </location>
</feature>
<dbReference type="RefSeq" id="XP_054834582.1">
    <property type="nucleotide sequence ID" value="XM_054978607.1"/>
</dbReference>
<name>A0AA97JC34_EUBMA</name>